<keyword evidence="7" id="KW-1185">Reference proteome</keyword>
<dbReference type="AlphaFoldDB" id="A0A2I2KIB0"/>
<accession>A0A2I2KIB0</accession>
<dbReference type="Pfam" id="PF00005">
    <property type="entry name" value="ABC_tran"/>
    <property type="match status" value="2"/>
</dbReference>
<dbReference type="Proteomes" id="UP000234331">
    <property type="component" value="Unassembled WGS sequence"/>
</dbReference>
<keyword evidence="1" id="KW-0813">Transport</keyword>
<proteinExistence type="predicted"/>
<dbReference type="InterPro" id="IPR003593">
    <property type="entry name" value="AAA+_ATPase"/>
</dbReference>
<dbReference type="GO" id="GO:0016887">
    <property type="term" value="F:ATP hydrolysis activity"/>
    <property type="evidence" value="ECO:0007669"/>
    <property type="project" value="InterPro"/>
</dbReference>
<dbReference type="PROSITE" id="PS00211">
    <property type="entry name" value="ABC_TRANSPORTER_1"/>
    <property type="match status" value="1"/>
</dbReference>
<dbReference type="SUPFAM" id="SSF52540">
    <property type="entry name" value="P-loop containing nucleoside triphosphate hydrolases"/>
    <property type="match status" value="2"/>
</dbReference>
<dbReference type="InterPro" id="IPR017871">
    <property type="entry name" value="ABC_transporter-like_CS"/>
</dbReference>
<keyword evidence="2" id="KW-0677">Repeat</keyword>
<dbReference type="OrthoDB" id="39350at2"/>
<dbReference type="PANTHER" id="PTHR43790:SF9">
    <property type="entry name" value="GALACTOFURANOSE TRANSPORTER ATP-BINDING PROTEIN YTFR"/>
    <property type="match status" value="1"/>
</dbReference>
<dbReference type="InterPro" id="IPR050107">
    <property type="entry name" value="ABC_carbohydrate_import_ATPase"/>
</dbReference>
<evidence type="ECO:0000256" key="1">
    <source>
        <dbReference type="ARBA" id="ARBA00022448"/>
    </source>
</evidence>
<dbReference type="GO" id="GO:0005524">
    <property type="term" value="F:ATP binding"/>
    <property type="evidence" value="ECO:0007669"/>
    <property type="project" value="UniProtKB-KW"/>
</dbReference>
<keyword evidence="3" id="KW-0547">Nucleotide-binding</keyword>
<protein>
    <submittedName>
        <fullName evidence="6">Ribose import ATP-binding protein RbsA</fullName>
        <ecNumber evidence="6">3.6.3.17</ecNumber>
    </submittedName>
</protein>
<feature type="domain" description="ABC transporter" evidence="5">
    <location>
        <begin position="11"/>
        <end position="511"/>
    </location>
</feature>
<dbReference type="Gene3D" id="3.40.50.300">
    <property type="entry name" value="P-loop containing nucleotide triphosphate hydrolases"/>
    <property type="match status" value="2"/>
</dbReference>
<organism evidence="6 7">
    <name type="scientific">Frankia canadensis</name>
    <dbReference type="NCBI Taxonomy" id="1836972"/>
    <lineage>
        <taxon>Bacteria</taxon>
        <taxon>Bacillati</taxon>
        <taxon>Actinomycetota</taxon>
        <taxon>Actinomycetes</taxon>
        <taxon>Frankiales</taxon>
        <taxon>Frankiaceae</taxon>
        <taxon>Frankia</taxon>
    </lineage>
</organism>
<dbReference type="EC" id="3.6.3.17" evidence="6"/>
<dbReference type="EMBL" id="FZMO01000001">
    <property type="protein sequence ID" value="SNQ45407.1"/>
    <property type="molecule type" value="Genomic_DNA"/>
</dbReference>
<evidence type="ECO:0000313" key="6">
    <source>
        <dbReference type="EMBL" id="SNQ45407.1"/>
    </source>
</evidence>
<dbReference type="InterPro" id="IPR027417">
    <property type="entry name" value="P-loop_NTPase"/>
</dbReference>
<evidence type="ECO:0000259" key="5">
    <source>
        <dbReference type="PROSITE" id="PS50893"/>
    </source>
</evidence>
<keyword evidence="4 6" id="KW-0067">ATP-binding</keyword>
<evidence type="ECO:0000256" key="3">
    <source>
        <dbReference type="ARBA" id="ARBA00022741"/>
    </source>
</evidence>
<dbReference type="InterPro" id="IPR003439">
    <property type="entry name" value="ABC_transporter-like_ATP-bd"/>
</dbReference>
<reference evidence="6 7" key="1">
    <citation type="submission" date="2017-06" db="EMBL/GenBank/DDBJ databases">
        <authorList>
            <person name="Kim H.J."/>
            <person name="Triplett B.A."/>
        </authorList>
    </citation>
    <scope>NUCLEOTIDE SEQUENCE [LARGE SCALE GENOMIC DNA]</scope>
    <source>
        <strain evidence="6">FRACA_ARgP5</strain>
    </source>
</reference>
<sequence length="511" mass="55343">MTVDTLPPPALEADGVTKAFPGVRALTDVSITVRDGEVVGLVGENGAGKSTLLSILSGSLSVDSGEVRVGGRATELASYQQANAAGVFRAHQDQGLIGNLTVAENLYLGHEVRFTVGGLLRTARMRRAAAQQVDGSQLLGGQVDVDARVRDLPLDIRQLVEITRAFAVADLLEIGRPVILLDETTASLNQDEAAELFQFVRAHREHASFVFVSHRLNEILELCDRVYVLKDGQVVAERLAAETSEAELHRLMVGRERSQNHYFEDRRHATFGPARLQVDGLAAAPYFTDVSLEIRQGEIFALGGIAGCGKSHVARAIAGDLKAHGDVVVDGHRLRSGDNAARTGFIAFGPLDRHAEGVSLLQSIKWNITWSSLRSLRRGPFLDPGRERRAVAAAIDRYRIAAPDMETKVGSLSGGNQQKVMLARLVASGAHVLVLDNPTRGVDVGARQEIYGHLRDLADEGIAILVVSDDLNELLGLGDRVAVMKDGRMVHQWDQAETRLLTEELVIARMV</sequence>
<gene>
    <name evidence="6" type="primary">rbsA</name>
    <name evidence="6" type="ORF">FRACA_10166</name>
</gene>
<dbReference type="PANTHER" id="PTHR43790">
    <property type="entry name" value="CARBOHYDRATE TRANSPORT ATP-BINDING PROTEIN MG119-RELATED"/>
    <property type="match status" value="1"/>
</dbReference>
<dbReference type="RefSeq" id="WP_101829577.1">
    <property type="nucleotide sequence ID" value="NZ_FZMO01000001.1"/>
</dbReference>
<dbReference type="PROSITE" id="PS50893">
    <property type="entry name" value="ABC_TRANSPORTER_2"/>
    <property type="match status" value="1"/>
</dbReference>
<dbReference type="CDD" id="cd03215">
    <property type="entry name" value="ABC_Carb_Monos_II"/>
    <property type="match status" value="1"/>
</dbReference>
<name>A0A2I2KIB0_9ACTN</name>
<keyword evidence="6" id="KW-0378">Hydrolase</keyword>
<evidence type="ECO:0000256" key="4">
    <source>
        <dbReference type="ARBA" id="ARBA00022840"/>
    </source>
</evidence>
<dbReference type="SMART" id="SM00382">
    <property type="entry name" value="AAA"/>
    <property type="match status" value="2"/>
</dbReference>
<evidence type="ECO:0000313" key="7">
    <source>
        <dbReference type="Proteomes" id="UP000234331"/>
    </source>
</evidence>
<evidence type="ECO:0000256" key="2">
    <source>
        <dbReference type="ARBA" id="ARBA00022737"/>
    </source>
</evidence>